<evidence type="ECO:0000256" key="1">
    <source>
        <dbReference type="SAM" id="MobiDB-lite"/>
    </source>
</evidence>
<dbReference type="InterPro" id="IPR034660">
    <property type="entry name" value="DinB/YfiT-like"/>
</dbReference>
<dbReference type="Proteomes" id="UP000248889">
    <property type="component" value="Unassembled WGS sequence"/>
</dbReference>
<reference evidence="3 4" key="1">
    <citation type="submission" date="2018-06" db="EMBL/GenBank/DDBJ databases">
        <title>Streptacidiphilus pinicola sp. nov., isolated from pine grove soil.</title>
        <authorList>
            <person name="Roh S.G."/>
            <person name="Park S."/>
            <person name="Kim M.-K."/>
            <person name="Yun B.-R."/>
            <person name="Park J."/>
            <person name="Kim M.J."/>
            <person name="Kim Y.S."/>
            <person name="Kim S.B."/>
        </authorList>
    </citation>
    <scope>NUCLEOTIDE SEQUENCE [LARGE SCALE GENOMIC DNA]</scope>
    <source>
        <strain evidence="3 4">MMS16-CNU450</strain>
    </source>
</reference>
<protein>
    <submittedName>
        <fullName evidence="3">TIGR03086 family protein</fullName>
    </submittedName>
</protein>
<dbReference type="Pfam" id="PF11716">
    <property type="entry name" value="MDMPI_N"/>
    <property type="match status" value="1"/>
</dbReference>
<dbReference type="SUPFAM" id="SSF109854">
    <property type="entry name" value="DinB/YfiT-like putative metalloenzymes"/>
    <property type="match status" value="1"/>
</dbReference>
<feature type="compositionally biased region" description="Basic and acidic residues" evidence="1">
    <location>
        <begin position="97"/>
        <end position="111"/>
    </location>
</feature>
<organism evidence="3 4">
    <name type="scientific">Streptacidiphilus pinicola</name>
    <dbReference type="NCBI Taxonomy" id="2219663"/>
    <lineage>
        <taxon>Bacteria</taxon>
        <taxon>Bacillati</taxon>
        <taxon>Actinomycetota</taxon>
        <taxon>Actinomycetes</taxon>
        <taxon>Kitasatosporales</taxon>
        <taxon>Streptomycetaceae</taxon>
        <taxon>Streptacidiphilus</taxon>
    </lineage>
</organism>
<dbReference type="EMBL" id="QKYN01000027">
    <property type="protein sequence ID" value="RAG86505.1"/>
    <property type="molecule type" value="Genomic_DNA"/>
</dbReference>
<feature type="domain" description="Mycothiol-dependent maleylpyruvate isomerase metal-binding" evidence="2">
    <location>
        <begin position="124"/>
        <end position="234"/>
    </location>
</feature>
<name>A0A2X0KBN4_9ACTN</name>
<dbReference type="GO" id="GO:0046872">
    <property type="term" value="F:metal ion binding"/>
    <property type="evidence" value="ECO:0007669"/>
    <property type="project" value="InterPro"/>
</dbReference>
<sequence>MASGSLRRLRARGPRLGLCGWPSASRTRQALRCGEGLQGGGAEGGACIVVDLGGVDFCDSTAGRSGLARVPAHPAARRRLDGLGQPASGRRAATDATRSEGRTNLRTDEGSKHVNRDAVERLSRVLAQTADLVERVRPEQAPLPTPCRSWDVGRLVNHLLHELEQSRVRAEGGIPDLAGDGPEVAPERWSPLFEQGAKELLAAWRESRATDQDQARFTLAQQTAEFAVHGWDLARATGQPTNALDADAAEASLAWAREALQPQYRGAEEEGHAFGPEVRASEALHLPDRLAAFFGRDPA</sequence>
<comment type="caution">
    <text evidence="3">The sequence shown here is derived from an EMBL/GenBank/DDBJ whole genome shotgun (WGS) entry which is preliminary data.</text>
</comment>
<evidence type="ECO:0000313" key="3">
    <source>
        <dbReference type="EMBL" id="RAG86505.1"/>
    </source>
</evidence>
<gene>
    <name evidence="3" type="ORF">DN069_06595</name>
</gene>
<dbReference type="InterPro" id="IPR017517">
    <property type="entry name" value="Maleyloyr_isom"/>
</dbReference>
<dbReference type="AlphaFoldDB" id="A0A2X0KBN4"/>
<dbReference type="NCBIfam" id="TIGR03083">
    <property type="entry name" value="maleylpyruvate isomerase family mycothiol-dependent enzyme"/>
    <property type="match status" value="1"/>
</dbReference>
<proteinExistence type="predicted"/>
<keyword evidence="4" id="KW-1185">Reference proteome</keyword>
<accession>A0A2X0KBN4</accession>
<dbReference type="NCBIfam" id="TIGR03086">
    <property type="entry name" value="TIGR03086 family metal-binding protein"/>
    <property type="match status" value="1"/>
</dbReference>
<dbReference type="InterPro" id="IPR024344">
    <property type="entry name" value="MDMPI_metal-binding"/>
</dbReference>
<evidence type="ECO:0000259" key="2">
    <source>
        <dbReference type="Pfam" id="PF11716"/>
    </source>
</evidence>
<dbReference type="InterPro" id="IPR017520">
    <property type="entry name" value="CHP03086"/>
</dbReference>
<evidence type="ECO:0000313" key="4">
    <source>
        <dbReference type="Proteomes" id="UP000248889"/>
    </source>
</evidence>
<feature type="region of interest" description="Disordered" evidence="1">
    <location>
        <begin position="76"/>
        <end position="111"/>
    </location>
</feature>